<feature type="chain" id="PRO_5009576622" description="Transporter" evidence="2">
    <location>
        <begin position="21"/>
        <end position="424"/>
    </location>
</feature>
<accession>A0A1G1KZE4</accession>
<dbReference type="AlphaFoldDB" id="A0A1G1KZE4"/>
<evidence type="ECO:0000313" key="3">
    <source>
        <dbReference type="EMBL" id="OGW98267.1"/>
    </source>
</evidence>
<evidence type="ECO:0000256" key="2">
    <source>
        <dbReference type="SAM" id="SignalP"/>
    </source>
</evidence>
<dbReference type="PANTHER" id="PTHR30203:SF24">
    <property type="entry name" value="BLR4935 PROTEIN"/>
    <property type="match status" value="1"/>
</dbReference>
<dbReference type="Proteomes" id="UP000178187">
    <property type="component" value="Unassembled WGS sequence"/>
</dbReference>
<dbReference type="PANTHER" id="PTHR30203">
    <property type="entry name" value="OUTER MEMBRANE CATION EFFLUX PROTEIN"/>
    <property type="match status" value="1"/>
</dbReference>
<protein>
    <recommendedName>
        <fullName evidence="5">Transporter</fullName>
    </recommendedName>
</protein>
<dbReference type="InterPro" id="IPR003423">
    <property type="entry name" value="OMP_efflux"/>
</dbReference>
<evidence type="ECO:0000256" key="1">
    <source>
        <dbReference type="ARBA" id="ARBA00007613"/>
    </source>
</evidence>
<feature type="signal peptide" evidence="2">
    <location>
        <begin position="1"/>
        <end position="20"/>
    </location>
</feature>
<reference evidence="3 4" key="1">
    <citation type="journal article" date="2016" name="Nat. Commun.">
        <title>Thousands of microbial genomes shed light on interconnected biogeochemical processes in an aquifer system.</title>
        <authorList>
            <person name="Anantharaman K."/>
            <person name="Brown C.T."/>
            <person name="Hug L.A."/>
            <person name="Sharon I."/>
            <person name="Castelle C.J."/>
            <person name="Probst A.J."/>
            <person name="Thomas B.C."/>
            <person name="Singh A."/>
            <person name="Wilkins M.J."/>
            <person name="Karaoz U."/>
            <person name="Brodie E.L."/>
            <person name="Williams K.H."/>
            <person name="Hubbard S.S."/>
            <person name="Banfield J.F."/>
        </authorList>
    </citation>
    <scope>NUCLEOTIDE SEQUENCE [LARGE SCALE GENOMIC DNA]</scope>
</reference>
<keyword evidence="2" id="KW-0732">Signal</keyword>
<dbReference type="Gene3D" id="1.20.1600.10">
    <property type="entry name" value="Outer membrane efflux proteins (OEP)"/>
    <property type="match status" value="1"/>
</dbReference>
<comment type="similarity">
    <text evidence="1">Belongs to the outer membrane factor (OMF) (TC 1.B.17) family.</text>
</comment>
<dbReference type="InterPro" id="IPR010131">
    <property type="entry name" value="MdtP/NodT-like"/>
</dbReference>
<gene>
    <name evidence="3" type="ORF">A3G33_04040</name>
</gene>
<evidence type="ECO:0000313" key="4">
    <source>
        <dbReference type="Proteomes" id="UP000178187"/>
    </source>
</evidence>
<proteinExistence type="inferred from homology"/>
<name>A0A1G1KZE4_9BACT</name>
<comment type="caution">
    <text evidence="3">The sequence shown here is derived from an EMBL/GenBank/DDBJ whole genome shotgun (WGS) entry which is preliminary data.</text>
</comment>
<dbReference type="EMBL" id="MHFR01000036">
    <property type="protein sequence ID" value="OGW98267.1"/>
    <property type="molecule type" value="Genomic_DNA"/>
</dbReference>
<sequence>MEKIHWLLVLFMAVSQPLLADSVAANEPLTLNDTLRLAYINHPRMKEAKKEISAAKGRWIQAEALPNPELGLDIGGLKKHAKDEGDKHIRKGKVDIVNIEQPLDPLGTRFLRGRIAWDEVRISKGELELVWAEVRKQVIELYVRIQTEEKAQEIALDNLNATRQFFTRVQTKFHSGNALQSDVIRAKIEVSRAENDLLIRQKNLKVSKGEMNLALGRIVDAPLALSESLAYEALRYEYEKIKSVALEQRADVRNEKTRLSSTKKGFWSALLKTVFPQMAIGIERTTTDYENDTALLLKASYPLWGFNLGEVKEAKAKKDIQKIRLEALERQVGLEVYRAFLEAELTDQQVALQKKALDESNELLRQITVQYESGEVPFLTYLENIKTIKETRLAYFNVLKDYKEKVAELERVIQATPIPEGVKR</sequence>
<organism evidence="3 4">
    <name type="scientific">Candidatus Danuiimicrobium aquiferis</name>
    <dbReference type="NCBI Taxonomy" id="1801832"/>
    <lineage>
        <taxon>Bacteria</taxon>
        <taxon>Pseudomonadati</taxon>
        <taxon>Candidatus Omnitrophota</taxon>
        <taxon>Candidatus Danuiimicrobium</taxon>
    </lineage>
</organism>
<dbReference type="GO" id="GO:0015562">
    <property type="term" value="F:efflux transmembrane transporter activity"/>
    <property type="evidence" value="ECO:0007669"/>
    <property type="project" value="InterPro"/>
</dbReference>
<dbReference type="Pfam" id="PF02321">
    <property type="entry name" value="OEP"/>
    <property type="match status" value="2"/>
</dbReference>
<evidence type="ECO:0008006" key="5">
    <source>
        <dbReference type="Google" id="ProtNLM"/>
    </source>
</evidence>
<dbReference type="SUPFAM" id="SSF56954">
    <property type="entry name" value="Outer membrane efflux proteins (OEP)"/>
    <property type="match status" value="1"/>
</dbReference>